<reference evidence="3" key="1">
    <citation type="submission" date="2020-06" db="EMBL/GenBank/DDBJ databases">
        <title>Unique genomic features of the anaerobic methanotrophic archaea.</title>
        <authorList>
            <person name="Chadwick G.L."/>
            <person name="Skennerton C.T."/>
            <person name="Laso-Perez R."/>
            <person name="Leu A.O."/>
            <person name="Speth D.R."/>
            <person name="Yu H."/>
            <person name="Morgan-Lang C."/>
            <person name="Hatzenpichler R."/>
            <person name="Goudeau D."/>
            <person name="Malmstrom R."/>
            <person name="Brazelton W.J."/>
            <person name="Woyke T."/>
            <person name="Hallam S.J."/>
            <person name="Tyson G.W."/>
            <person name="Wegener G."/>
            <person name="Boetius A."/>
            <person name="Orphan V."/>
        </authorList>
    </citation>
    <scope>NUCLEOTIDE SEQUENCE</scope>
</reference>
<dbReference type="PANTHER" id="PTHR30563">
    <property type="entry name" value="DNA RECOMBINATION PROTEIN RMUC"/>
    <property type="match status" value="1"/>
</dbReference>
<dbReference type="EMBL" id="MT631680">
    <property type="protein sequence ID" value="QNO57142.1"/>
    <property type="molecule type" value="Genomic_DNA"/>
</dbReference>
<evidence type="ECO:0000313" key="3">
    <source>
        <dbReference type="EMBL" id="QNO57142.1"/>
    </source>
</evidence>
<dbReference type="AlphaFoldDB" id="A0A7G9ZA58"/>
<dbReference type="Pfam" id="PF02646">
    <property type="entry name" value="RmuC"/>
    <property type="match status" value="1"/>
</dbReference>
<evidence type="ECO:0000256" key="1">
    <source>
        <dbReference type="ARBA" id="ARBA00023054"/>
    </source>
</evidence>
<proteinExistence type="predicted"/>
<dbReference type="InterPro" id="IPR003798">
    <property type="entry name" value="DNA_recombination_RmuC"/>
</dbReference>
<accession>A0A7G9ZA58</accession>
<protein>
    <recommendedName>
        <fullName evidence="4">DNA recombination protein RmuC</fullName>
    </recommendedName>
</protein>
<keyword evidence="1" id="KW-0175">Coiled coil</keyword>
<dbReference type="GO" id="GO:0006310">
    <property type="term" value="P:DNA recombination"/>
    <property type="evidence" value="ECO:0007669"/>
    <property type="project" value="UniProtKB-KW"/>
</dbReference>
<gene>
    <name evidence="3" type="ORF">BDIJAAHH_00015</name>
</gene>
<organism evidence="3">
    <name type="scientific">Candidatus Methanophaga sp. ANME-1 ERB7</name>
    <dbReference type="NCBI Taxonomy" id="2759913"/>
    <lineage>
        <taxon>Archaea</taxon>
        <taxon>Methanobacteriati</taxon>
        <taxon>Methanobacteriota</taxon>
        <taxon>Stenosarchaea group</taxon>
        <taxon>Methanomicrobia</taxon>
        <taxon>Candidatus Methanophagales</taxon>
        <taxon>Candidatus Methanophagaceae</taxon>
        <taxon>Candidatus Methanophaga</taxon>
    </lineage>
</organism>
<sequence length="312" mass="35583">MLFIVFVVLFFCYVIYIELKRQKDEILKVQAELTVQKEPVAGLEAVSSVLQSSAKDIREATQTVDKEVAKLLEQARWQKEIRDEVKAMREIIIGTTTRGIAGEKLLQRTLSTLPPTMIESNLNLSAGIVEYGLKFPDGKYLPIDSKFPYPKDIDMLSEVNDEQKSRIIKDIAANFKNRVKEVSKYVNDERTISFAIAAFPDSIFSLLNDNYPQVISEAFKKNVIATSYSNIQQILLAILQIREFYGVEVDIERTLTNIEIIKNLTGEIDKIIENKLDRSNTMMVNAVRELRSNIDKIKVSLEDIRVDKGEKV</sequence>
<evidence type="ECO:0000256" key="2">
    <source>
        <dbReference type="ARBA" id="ARBA00023172"/>
    </source>
</evidence>
<name>A0A7G9ZA58_9EURY</name>
<evidence type="ECO:0008006" key="4">
    <source>
        <dbReference type="Google" id="ProtNLM"/>
    </source>
</evidence>
<dbReference type="PANTHER" id="PTHR30563:SF0">
    <property type="entry name" value="DNA RECOMBINATION PROTEIN RMUC"/>
    <property type="match status" value="1"/>
</dbReference>
<keyword evidence="2" id="KW-0233">DNA recombination</keyword>